<dbReference type="GO" id="GO:0008855">
    <property type="term" value="F:exodeoxyribonuclease VII activity"/>
    <property type="evidence" value="ECO:0007669"/>
    <property type="project" value="UniProtKB-UniRule"/>
</dbReference>
<proteinExistence type="inferred from homology"/>
<name>A0A8J6TXH2_9FLAO</name>
<dbReference type="Pfam" id="PF13742">
    <property type="entry name" value="tRNA_anti_2"/>
    <property type="match status" value="1"/>
</dbReference>
<reference evidence="8" key="1">
    <citation type="submission" date="2020-09" db="EMBL/GenBank/DDBJ databases">
        <title>Taishania pollutisoli gen. nov., sp. nov., Isolated from Tetrabromobisphenol A-Contaminated Soil.</title>
        <authorList>
            <person name="Chen Q."/>
        </authorList>
    </citation>
    <scope>NUCLEOTIDE SEQUENCE</scope>
    <source>
        <strain evidence="8">CZZ-1</strain>
    </source>
</reference>
<gene>
    <name evidence="8" type="primary">xseA</name>
    <name evidence="8" type="ORF">H9Y05_08575</name>
</gene>
<dbReference type="Pfam" id="PF02601">
    <property type="entry name" value="Exonuc_VII_L"/>
    <property type="match status" value="1"/>
</dbReference>
<keyword evidence="2 5" id="KW-0540">Nuclease</keyword>
<comment type="similarity">
    <text evidence="5">Belongs to the XseA family.</text>
</comment>
<keyword evidence="9" id="KW-1185">Reference proteome</keyword>
<evidence type="ECO:0000256" key="5">
    <source>
        <dbReference type="RuleBase" id="RU004355"/>
    </source>
</evidence>
<sequence>MNEKRQVFSLRQVVASVRKTIEERYQSLYWVKAEMHKLNLYPSGHAFPELVQKEEGKIVAQINGSIWKHNLQRINQQFMTVLKEPMKEGSTLLLQVRVSFSELYGVSLQIMDIDPSYTLGELQRERQETLLRLQQEGLINKNQQLAFPMLPQRIAIISADTSKGLSDFMKVLNQNQFGYAFFTHLFFAYLQGDAATESITRQLKAIEKVRHHFDIVVIVRGGGGEVGLSCYNNYELCKAIATCPLPVLTGIGHSTNLTVAEMIAYRNAITPTELGEYLLQVFHEFSVPVERAVEQIQRASRTVLERTNATFSQTVKQLKSTVQTNLLTHHNKWSTLSRKLNAKSELSVQRQHERLKFMQKDLTTISKRFQLEKMTYLNDAELFLKQNATKTVRKKSEEMDVLQRQIQLLDPKNVLKRGYSIVRMEGKSVAASNSPKAGEQLDIETYDFKISATIDQVETNKND</sequence>
<dbReference type="InterPro" id="IPR020579">
    <property type="entry name" value="Exonuc_VII_lsu_C"/>
</dbReference>
<dbReference type="Proteomes" id="UP000652681">
    <property type="component" value="Unassembled WGS sequence"/>
</dbReference>
<dbReference type="GO" id="GO:0005737">
    <property type="term" value="C:cytoplasm"/>
    <property type="evidence" value="ECO:0007669"/>
    <property type="project" value="UniProtKB-SubCell"/>
</dbReference>
<organism evidence="8 9">
    <name type="scientific">Taishania pollutisoli</name>
    <dbReference type="NCBI Taxonomy" id="2766479"/>
    <lineage>
        <taxon>Bacteria</taxon>
        <taxon>Pseudomonadati</taxon>
        <taxon>Bacteroidota</taxon>
        <taxon>Flavobacteriia</taxon>
        <taxon>Flavobacteriales</taxon>
        <taxon>Crocinitomicaceae</taxon>
        <taxon>Taishania</taxon>
    </lineage>
</organism>
<dbReference type="InterPro" id="IPR025824">
    <property type="entry name" value="OB-fold_nuc-bd_dom"/>
</dbReference>
<feature type="domain" description="Exonuclease VII large subunit C-terminal" evidence="6">
    <location>
        <begin position="138"/>
        <end position="452"/>
    </location>
</feature>
<evidence type="ECO:0000256" key="2">
    <source>
        <dbReference type="ARBA" id="ARBA00022722"/>
    </source>
</evidence>
<evidence type="ECO:0000256" key="1">
    <source>
        <dbReference type="ARBA" id="ARBA00022490"/>
    </source>
</evidence>
<dbReference type="AlphaFoldDB" id="A0A8J6TXH2"/>
<evidence type="ECO:0000313" key="9">
    <source>
        <dbReference type="Proteomes" id="UP000652681"/>
    </source>
</evidence>
<dbReference type="EC" id="3.1.11.6" evidence="5"/>
<evidence type="ECO:0000259" key="7">
    <source>
        <dbReference type="Pfam" id="PF13742"/>
    </source>
</evidence>
<protein>
    <recommendedName>
        <fullName evidence="5">Exodeoxyribonuclease 7 large subunit</fullName>
        <ecNumber evidence="5">3.1.11.6</ecNumber>
    </recommendedName>
</protein>
<dbReference type="CDD" id="cd04489">
    <property type="entry name" value="ExoVII_LU_OBF"/>
    <property type="match status" value="1"/>
</dbReference>
<accession>A0A8J6TXH2</accession>
<dbReference type="GO" id="GO:0006308">
    <property type="term" value="P:DNA catabolic process"/>
    <property type="evidence" value="ECO:0007669"/>
    <property type="project" value="UniProtKB-UniRule"/>
</dbReference>
<dbReference type="InterPro" id="IPR003753">
    <property type="entry name" value="Exonuc_VII_L"/>
</dbReference>
<comment type="subcellular location">
    <subcellularLocation>
        <location evidence="5">Cytoplasm</location>
    </subcellularLocation>
</comment>
<dbReference type="PANTHER" id="PTHR30008">
    <property type="entry name" value="EXODEOXYRIBONUCLEASE 7 LARGE SUBUNIT"/>
    <property type="match status" value="1"/>
</dbReference>
<feature type="domain" description="OB-fold nucleic acid binding" evidence="7">
    <location>
        <begin position="8"/>
        <end position="113"/>
    </location>
</feature>
<dbReference type="RefSeq" id="WP_216714041.1">
    <property type="nucleotide sequence ID" value="NZ_JACVEL010000004.1"/>
</dbReference>
<dbReference type="GO" id="GO:0009318">
    <property type="term" value="C:exodeoxyribonuclease VII complex"/>
    <property type="evidence" value="ECO:0007669"/>
    <property type="project" value="UniProtKB-UniRule"/>
</dbReference>
<dbReference type="GO" id="GO:0003676">
    <property type="term" value="F:nucleic acid binding"/>
    <property type="evidence" value="ECO:0007669"/>
    <property type="project" value="InterPro"/>
</dbReference>
<evidence type="ECO:0000256" key="3">
    <source>
        <dbReference type="ARBA" id="ARBA00022801"/>
    </source>
</evidence>
<keyword evidence="1" id="KW-0963">Cytoplasm</keyword>
<dbReference type="NCBIfam" id="TIGR00237">
    <property type="entry name" value="xseA"/>
    <property type="match status" value="1"/>
</dbReference>
<evidence type="ECO:0000256" key="4">
    <source>
        <dbReference type="ARBA" id="ARBA00022839"/>
    </source>
</evidence>
<dbReference type="PANTHER" id="PTHR30008:SF0">
    <property type="entry name" value="EXODEOXYRIBONUCLEASE 7 LARGE SUBUNIT"/>
    <property type="match status" value="1"/>
</dbReference>
<evidence type="ECO:0000313" key="8">
    <source>
        <dbReference type="EMBL" id="MBC9812521.1"/>
    </source>
</evidence>
<keyword evidence="4 5" id="KW-0269">Exonuclease</keyword>
<dbReference type="EMBL" id="JACVEL010000004">
    <property type="protein sequence ID" value="MBC9812521.1"/>
    <property type="molecule type" value="Genomic_DNA"/>
</dbReference>
<comment type="catalytic activity">
    <reaction evidence="5">
        <text>Exonucleolytic cleavage in either 5'- to 3'- or 3'- to 5'-direction to yield nucleoside 5'-phosphates.</text>
        <dbReference type="EC" id="3.1.11.6"/>
    </reaction>
</comment>
<evidence type="ECO:0000259" key="6">
    <source>
        <dbReference type="Pfam" id="PF02601"/>
    </source>
</evidence>
<comment type="caution">
    <text evidence="8">The sequence shown here is derived from an EMBL/GenBank/DDBJ whole genome shotgun (WGS) entry which is preliminary data.</text>
</comment>
<keyword evidence="3 5" id="KW-0378">Hydrolase</keyword>